<keyword evidence="2" id="KW-1185">Reference proteome</keyword>
<dbReference type="HOGENOM" id="CLU_2109857_0_0_1"/>
<proteinExistence type="predicted"/>
<organism evidence="1 2">
    <name type="scientific">Penicillium oxalicum (strain 114-2 / CGMCC 5302)</name>
    <name type="common">Penicillium decumbens</name>
    <dbReference type="NCBI Taxonomy" id="933388"/>
    <lineage>
        <taxon>Eukaryota</taxon>
        <taxon>Fungi</taxon>
        <taxon>Dikarya</taxon>
        <taxon>Ascomycota</taxon>
        <taxon>Pezizomycotina</taxon>
        <taxon>Eurotiomycetes</taxon>
        <taxon>Eurotiomycetidae</taxon>
        <taxon>Eurotiales</taxon>
        <taxon>Aspergillaceae</taxon>
        <taxon>Penicillium</taxon>
    </lineage>
</organism>
<name>S7ZKG2_PENO1</name>
<gene>
    <name evidence="1" type="ORF">PDE_04125</name>
</gene>
<dbReference type="Proteomes" id="UP000019376">
    <property type="component" value="Unassembled WGS sequence"/>
</dbReference>
<reference evidence="1 2" key="1">
    <citation type="journal article" date="2013" name="PLoS ONE">
        <title>Genomic and secretomic analyses reveal unique features of the lignocellulolytic enzyme system of Penicillium decumbens.</title>
        <authorList>
            <person name="Liu G."/>
            <person name="Zhang L."/>
            <person name="Wei X."/>
            <person name="Zou G."/>
            <person name="Qin Y."/>
            <person name="Ma L."/>
            <person name="Li J."/>
            <person name="Zheng H."/>
            <person name="Wang S."/>
            <person name="Wang C."/>
            <person name="Xun L."/>
            <person name="Zhao G.-P."/>
            <person name="Zhou Z."/>
            <person name="Qu Y."/>
        </authorList>
    </citation>
    <scope>NUCLEOTIDE SEQUENCE [LARGE SCALE GENOMIC DNA]</scope>
    <source>
        <strain evidence="2">114-2 / CGMCC 5302</strain>
    </source>
</reference>
<accession>S7ZKG2</accession>
<protein>
    <submittedName>
        <fullName evidence="1">Uncharacterized protein</fullName>
    </submittedName>
</protein>
<dbReference type="EMBL" id="KB644411">
    <property type="protein sequence ID" value="EPS29176.1"/>
    <property type="molecule type" value="Genomic_DNA"/>
</dbReference>
<evidence type="ECO:0000313" key="1">
    <source>
        <dbReference type="EMBL" id="EPS29176.1"/>
    </source>
</evidence>
<evidence type="ECO:0000313" key="2">
    <source>
        <dbReference type="Proteomes" id="UP000019376"/>
    </source>
</evidence>
<dbReference type="AlphaFoldDB" id="S7ZKG2"/>
<sequence>MHDGGRPSRRDPIGKKRFQKRLESHQVGYVVRVWSEGISPFVTDLAHVGKIEIWKRICRLMISKVSRVWSALSWAKRSLSSHSQSAPQAPADQQAAQIGLKRGNAVVQNVDVMKI</sequence>